<dbReference type="Proteomes" id="UP001458880">
    <property type="component" value="Unassembled WGS sequence"/>
</dbReference>
<dbReference type="InterPro" id="IPR036397">
    <property type="entry name" value="RNaseH_sf"/>
</dbReference>
<feature type="domain" description="Transposase Tc1-like" evidence="1">
    <location>
        <begin position="6"/>
        <end position="73"/>
    </location>
</feature>
<gene>
    <name evidence="2" type="ORF">QE152_g13454</name>
</gene>
<dbReference type="GO" id="GO:0015074">
    <property type="term" value="P:DNA integration"/>
    <property type="evidence" value="ECO:0007669"/>
    <property type="project" value="InterPro"/>
</dbReference>
<accession>A0AAW1LDU6</accession>
<comment type="caution">
    <text evidence="2">The sequence shown here is derived from an EMBL/GenBank/DDBJ whole genome shotgun (WGS) entry which is preliminary data.</text>
</comment>
<dbReference type="InterPro" id="IPR002492">
    <property type="entry name" value="Transposase_Tc1-like"/>
</dbReference>
<evidence type="ECO:0000313" key="2">
    <source>
        <dbReference type="EMBL" id="KAK9731672.1"/>
    </source>
</evidence>
<dbReference type="GO" id="GO:0006313">
    <property type="term" value="P:DNA transposition"/>
    <property type="evidence" value="ECO:0007669"/>
    <property type="project" value="InterPro"/>
</dbReference>
<protein>
    <submittedName>
        <fullName evidence="2">Transposase</fullName>
    </submittedName>
</protein>
<name>A0AAW1LDU6_POPJA</name>
<keyword evidence="3" id="KW-1185">Reference proteome</keyword>
<dbReference type="GO" id="GO:0003677">
    <property type="term" value="F:DNA binding"/>
    <property type="evidence" value="ECO:0007669"/>
    <property type="project" value="InterPro"/>
</dbReference>
<sequence length="109" mass="12588">MTRQEDDNIVNYVREIPFTTSQRILEAVGVNFSARTIRRRLHEAGIHARVPAKKPLLTNAHAAARMRFCQENIDRDWTAVIFTDEKVFSSSQDSPAILWRAQNTCYEPQ</sequence>
<dbReference type="AlphaFoldDB" id="A0AAW1LDU6"/>
<evidence type="ECO:0000313" key="3">
    <source>
        <dbReference type="Proteomes" id="UP001458880"/>
    </source>
</evidence>
<dbReference type="Pfam" id="PF01498">
    <property type="entry name" value="HTH_Tnp_Tc3_2"/>
    <property type="match status" value="1"/>
</dbReference>
<dbReference type="EMBL" id="JASPKY010000129">
    <property type="protein sequence ID" value="KAK9731672.1"/>
    <property type="molecule type" value="Genomic_DNA"/>
</dbReference>
<proteinExistence type="predicted"/>
<reference evidence="2 3" key="1">
    <citation type="journal article" date="2024" name="BMC Genomics">
        <title>De novo assembly and annotation of Popillia japonica's genome with initial clues to its potential as an invasive pest.</title>
        <authorList>
            <person name="Cucini C."/>
            <person name="Boschi S."/>
            <person name="Funari R."/>
            <person name="Cardaioli E."/>
            <person name="Iannotti N."/>
            <person name="Marturano G."/>
            <person name="Paoli F."/>
            <person name="Bruttini M."/>
            <person name="Carapelli A."/>
            <person name="Frati F."/>
            <person name="Nardi F."/>
        </authorList>
    </citation>
    <scope>NUCLEOTIDE SEQUENCE [LARGE SCALE GENOMIC DNA]</scope>
    <source>
        <strain evidence="2">DMR45628</strain>
    </source>
</reference>
<dbReference type="Gene3D" id="3.30.420.10">
    <property type="entry name" value="Ribonuclease H-like superfamily/Ribonuclease H"/>
    <property type="match status" value="1"/>
</dbReference>
<organism evidence="2 3">
    <name type="scientific">Popillia japonica</name>
    <name type="common">Japanese beetle</name>
    <dbReference type="NCBI Taxonomy" id="7064"/>
    <lineage>
        <taxon>Eukaryota</taxon>
        <taxon>Metazoa</taxon>
        <taxon>Ecdysozoa</taxon>
        <taxon>Arthropoda</taxon>
        <taxon>Hexapoda</taxon>
        <taxon>Insecta</taxon>
        <taxon>Pterygota</taxon>
        <taxon>Neoptera</taxon>
        <taxon>Endopterygota</taxon>
        <taxon>Coleoptera</taxon>
        <taxon>Polyphaga</taxon>
        <taxon>Scarabaeiformia</taxon>
        <taxon>Scarabaeidae</taxon>
        <taxon>Rutelinae</taxon>
        <taxon>Popillia</taxon>
    </lineage>
</organism>
<evidence type="ECO:0000259" key="1">
    <source>
        <dbReference type="Pfam" id="PF01498"/>
    </source>
</evidence>